<dbReference type="GO" id="GO:0005737">
    <property type="term" value="C:cytoplasm"/>
    <property type="evidence" value="ECO:0007669"/>
    <property type="project" value="TreeGrafter"/>
</dbReference>
<evidence type="ECO:0000259" key="2">
    <source>
        <dbReference type="PROSITE" id="PS50181"/>
    </source>
</evidence>
<reference evidence="4" key="1">
    <citation type="journal article" date="2020" name="Stud. Mycol.">
        <title>101 Dothideomycetes genomes: A test case for predicting lifestyles and emergence of pathogens.</title>
        <authorList>
            <person name="Haridas S."/>
            <person name="Albert R."/>
            <person name="Binder M."/>
            <person name="Bloem J."/>
            <person name="LaButti K."/>
            <person name="Salamov A."/>
            <person name="Andreopoulos B."/>
            <person name="Baker S."/>
            <person name="Barry K."/>
            <person name="Bills G."/>
            <person name="Bluhm B."/>
            <person name="Cannon C."/>
            <person name="Castanera R."/>
            <person name="Culley D."/>
            <person name="Daum C."/>
            <person name="Ezra D."/>
            <person name="Gonzalez J."/>
            <person name="Henrissat B."/>
            <person name="Kuo A."/>
            <person name="Liang C."/>
            <person name="Lipzen A."/>
            <person name="Lutzoni F."/>
            <person name="Magnuson J."/>
            <person name="Mondo S."/>
            <person name="Nolan M."/>
            <person name="Ohm R."/>
            <person name="Pangilinan J."/>
            <person name="Park H.-J."/>
            <person name="Ramirez L."/>
            <person name="Alfaro M."/>
            <person name="Sun H."/>
            <person name="Tritt A."/>
            <person name="Yoshinaga Y."/>
            <person name="Zwiers L.-H."/>
            <person name="Turgeon B."/>
            <person name="Goodwin S."/>
            <person name="Spatafora J."/>
            <person name="Crous P."/>
            <person name="Grigoriev I."/>
        </authorList>
    </citation>
    <scope>NUCLEOTIDE SEQUENCE [LARGE SCALE GENOMIC DNA]</scope>
    <source>
        <strain evidence="4">CBS 304.66</strain>
    </source>
</reference>
<proteinExistence type="predicted"/>
<dbReference type="Gene3D" id="2.130.10.30">
    <property type="entry name" value="Regulator of chromosome condensation 1/beta-lactamase-inhibitor protein II"/>
    <property type="match status" value="2"/>
</dbReference>
<comment type="caution">
    <text evidence="3">The sequence shown here is derived from an EMBL/GenBank/DDBJ whole genome shotgun (WGS) entry which is preliminary data.</text>
</comment>
<dbReference type="InterPro" id="IPR051553">
    <property type="entry name" value="Ran_GTPase-activating"/>
</dbReference>
<dbReference type="Pfam" id="PF00415">
    <property type="entry name" value="RCC1"/>
    <property type="match status" value="1"/>
</dbReference>
<evidence type="ECO:0000313" key="3">
    <source>
        <dbReference type="EMBL" id="KAF2260137.1"/>
    </source>
</evidence>
<dbReference type="Proteomes" id="UP000800093">
    <property type="component" value="Unassembled WGS sequence"/>
</dbReference>
<dbReference type="PROSITE" id="PS50181">
    <property type="entry name" value="FBOX"/>
    <property type="match status" value="1"/>
</dbReference>
<sequence>MTKINAILLDINAMAERVSSITDLPLDILVLVFPYLSAKDFLAFCSTCTALHQQSIRLDPAYWNHAVRSTFRVPNRPIVQHDGARWQKLYRRLFTQSRVFTWGSNTYNRLGHSFQRQDVDRTRAGMARRRFMMKAHCSFPTEMDNTRDLGVIADMQCGGWSTTLLTSKGTLHTVGVLDGQQVLHYHRADLGPHCLQFPAIYKNFSSQPTFQDTAILQFSAGRSHILGLSDSGRIWSWYEVLKPALNVKFLNIEIEDRVRKVVAGWSCSSAYIHGIGIVLWDPVRRERTEDETDTMLVMETVEVPMTSYRRVKGAARKSEEQVVLGKDIGAVVNWIVLEHFIVFVTDIGKVFCCKLGGRNRVDGILELDGLRNESGTPSDVQGSFRRFAIFKNGEVIISDQEYLEACWNAKTHNLDQVGLEGLKRIPSLQHNDVIAVAFGDYHFLALHSNGKITSYGTEMQACGALGLGGDGDPEGRIRGIRYTGFSHDGKLLPHAYTHGRQVWFELQKKKFITFMTSGGKNPDEAKERMHLFVTDRNVQGEVSEWFEQEGRDWDKGPAVQDANEDGLGSYFVLSISAAGWHSGAVVLVNEKLAAKVKEQHIIKDEGNVESTDNIGEEHGEGSSALLASASSWLATIAQNFLGLQRADQQRQTTTQDALQGDVTLSSFLDPIAHGTSPAKGYQYTWAKRNFPRLRLSDGREMPGSVGFDEWKYGRPEWQLDVDV</sequence>
<feature type="domain" description="F-box" evidence="2">
    <location>
        <begin position="18"/>
        <end position="66"/>
    </location>
</feature>
<dbReference type="SUPFAM" id="SSF81383">
    <property type="entry name" value="F-box domain"/>
    <property type="match status" value="1"/>
</dbReference>
<dbReference type="InterPro" id="IPR000408">
    <property type="entry name" value="Reg_chr_condens"/>
</dbReference>
<dbReference type="AlphaFoldDB" id="A0A9P4K041"/>
<dbReference type="InterPro" id="IPR001810">
    <property type="entry name" value="F-box_dom"/>
</dbReference>
<dbReference type="CDD" id="cd09917">
    <property type="entry name" value="F-box_SF"/>
    <property type="match status" value="1"/>
</dbReference>
<accession>A0A9P4K041</accession>
<dbReference type="EMBL" id="ML986688">
    <property type="protein sequence ID" value="KAF2260137.1"/>
    <property type="molecule type" value="Genomic_DNA"/>
</dbReference>
<dbReference type="PANTHER" id="PTHR45982:SF3">
    <property type="entry name" value="F-BOX PROTEIN POF9"/>
    <property type="match status" value="1"/>
</dbReference>
<dbReference type="PROSITE" id="PS50012">
    <property type="entry name" value="RCC1_3"/>
    <property type="match status" value="1"/>
</dbReference>
<dbReference type="SUPFAM" id="SSF50985">
    <property type="entry name" value="RCC1/BLIP-II"/>
    <property type="match status" value="1"/>
</dbReference>
<dbReference type="PANTHER" id="PTHR45982">
    <property type="entry name" value="REGULATOR OF CHROMOSOME CONDENSATION"/>
    <property type="match status" value="1"/>
</dbReference>
<evidence type="ECO:0000256" key="1">
    <source>
        <dbReference type="PROSITE-ProRule" id="PRU00235"/>
    </source>
</evidence>
<dbReference type="InterPro" id="IPR036047">
    <property type="entry name" value="F-box-like_dom_sf"/>
</dbReference>
<dbReference type="OrthoDB" id="61110at2759"/>
<dbReference type="InterPro" id="IPR009091">
    <property type="entry name" value="RCC1/BLIP-II"/>
</dbReference>
<evidence type="ECO:0000313" key="4">
    <source>
        <dbReference type="Proteomes" id="UP000800093"/>
    </source>
</evidence>
<protein>
    <submittedName>
        <fullName evidence="3">RCC1/BLIP-II</fullName>
    </submittedName>
</protein>
<gene>
    <name evidence="3" type="ORF">CC78DRAFT_547716</name>
</gene>
<feature type="repeat" description="RCC1" evidence="1">
    <location>
        <begin position="97"/>
        <end position="168"/>
    </location>
</feature>
<name>A0A9P4K041_9PLEO</name>
<dbReference type="GO" id="GO:0005085">
    <property type="term" value="F:guanyl-nucleotide exchange factor activity"/>
    <property type="evidence" value="ECO:0007669"/>
    <property type="project" value="TreeGrafter"/>
</dbReference>
<keyword evidence="4" id="KW-1185">Reference proteome</keyword>
<organism evidence="3 4">
    <name type="scientific">Lojkania enalia</name>
    <dbReference type="NCBI Taxonomy" id="147567"/>
    <lineage>
        <taxon>Eukaryota</taxon>
        <taxon>Fungi</taxon>
        <taxon>Dikarya</taxon>
        <taxon>Ascomycota</taxon>
        <taxon>Pezizomycotina</taxon>
        <taxon>Dothideomycetes</taxon>
        <taxon>Pleosporomycetidae</taxon>
        <taxon>Pleosporales</taxon>
        <taxon>Pleosporales incertae sedis</taxon>
        <taxon>Lojkania</taxon>
    </lineage>
</organism>